<keyword evidence="2" id="KW-1185">Reference proteome</keyword>
<dbReference type="EMBL" id="QTSX02006623">
    <property type="protein sequence ID" value="KAJ9052685.1"/>
    <property type="molecule type" value="Genomic_DNA"/>
</dbReference>
<sequence length="471" mass="52003">MVLSLDLKDYITAALNTLPDPASYSCRVVIGAPWSVPLCQEVQGEKIKHSGLVERLILVTQSIKKEDSAEPENILVFGLTAYEGFIEISKKSGQYITIIDKVDTSGFHKKTAGAKAVIQGYLCWRSQLNNSGNHLVYVFARAQPQYLFRMSSNNPLKRVLSDSHLIRWWKGVLSDPIFPTADQKDYVKSWFIPGLTRNETYSIDPSPSADWVWGTAYPQGSVANHVILQLPDDAKSRLLKTDSGELPVQHFLDILAHSEECGAGRRAGLFYLVSSKDGCDYPSLEEVLPGIKEELEYCQSDCSSDCSKPSVSQSEVESENSDSEEDKSEDDEIEIASEDDNDNTDDEPSDGIEDEEIEDGDVIDVVLHSLMEDVNFSTIEEAISSTKFVNMLLDSLEVPVWVPSVHPSLVAASNNIDVAIKQDSGSTPTTLPTSHKRAAPFETTVNVLTPKRKSASNSTLPNDLISKKPRE</sequence>
<protein>
    <submittedName>
        <fullName evidence="1">Uncharacterized protein</fullName>
    </submittedName>
</protein>
<organism evidence="1 2">
    <name type="scientific">Entomophthora muscae</name>
    <dbReference type="NCBI Taxonomy" id="34485"/>
    <lineage>
        <taxon>Eukaryota</taxon>
        <taxon>Fungi</taxon>
        <taxon>Fungi incertae sedis</taxon>
        <taxon>Zoopagomycota</taxon>
        <taxon>Entomophthoromycotina</taxon>
        <taxon>Entomophthoromycetes</taxon>
        <taxon>Entomophthorales</taxon>
        <taxon>Entomophthoraceae</taxon>
        <taxon>Entomophthora</taxon>
    </lineage>
</organism>
<comment type="caution">
    <text evidence="1">The sequence shown here is derived from an EMBL/GenBank/DDBJ whole genome shotgun (WGS) entry which is preliminary data.</text>
</comment>
<evidence type="ECO:0000313" key="2">
    <source>
        <dbReference type="Proteomes" id="UP001165960"/>
    </source>
</evidence>
<reference evidence="1" key="1">
    <citation type="submission" date="2022-04" db="EMBL/GenBank/DDBJ databases">
        <title>Genome of the entomopathogenic fungus Entomophthora muscae.</title>
        <authorList>
            <person name="Elya C."/>
            <person name="Lovett B.R."/>
            <person name="Lee E."/>
            <person name="Macias A.M."/>
            <person name="Hajek A.E."/>
            <person name="De Bivort B.L."/>
            <person name="Kasson M.T."/>
            <person name="De Fine Licht H.H."/>
            <person name="Stajich J.E."/>
        </authorList>
    </citation>
    <scope>NUCLEOTIDE SEQUENCE</scope>
    <source>
        <strain evidence="1">Berkeley</strain>
    </source>
</reference>
<evidence type="ECO:0000313" key="1">
    <source>
        <dbReference type="EMBL" id="KAJ9052685.1"/>
    </source>
</evidence>
<proteinExistence type="predicted"/>
<gene>
    <name evidence="1" type="ORF">DSO57_1031878</name>
</gene>
<dbReference type="Proteomes" id="UP001165960">
    <property type="component" value="Unassembled WGS sequence"/>
</dbReference>
<name>A0ACC2RRI3_9FUNG</name>
<accession>A0ACC2RRI3</accession>